<dbReference type="PANTHER" id="PTHR43649:SF17">
    <property type="entry name" value="ABC TRANSPORTER SOLUTE BINDING PROTEIN-SUGAR TRANSPORT"/>
    <property type="match status" value="1"/>
</dbReference>
<evidence type="ECO:0000256" key="2">
    <source>
        <dbReference type="SAM" id="SignalP"/>
    </source>
</evidence>
<keyword evidence="4" id="KW-1185">Reference proteome</keyword>
<dbReference type="Pfam" id="PF13416">
    <property type="entry name" value="SBP_bac_8"/>
    <property type="match status" value="1"/>
</dbReference>
<dbReference type="InterPro" id="IPR050490">
    <property type="entry name" value="Bact_solute-bd_prot1"/>
</dbReference>
<proteinExistence type="predicted"/>
<dbReference type="InterPro" id="IPR006059">
    <property type="entry name" value="SBP"/>
</dbReference>
<evidence type="ECO:0000313" key="4">
    <source>
        <dbReference type="Proteomes" id="UP000249260"/>
    </source>
</evidence>
<reference evidence="3 4" key="1">
    <citation type="submission" date="2018-06" db="EMBL/GenBank/DDBJ databases">
        <title>Paenibacillus montanisoli sp. nov., isolated from mountain area soil.</title>
        <authorList>
            <person name="Wu M."/>
        </authorList>
    </citation>
    <scope>NUCLEOTIDE SEQUENCE [LARGE SCALE GENOMIC DNA]</scope>
    <source>
        <strain evidence="3 4">RA17</strain>
    </source>
</reference>
<dbReference type="SUPFAM" id="SSF53850">
    <property type="entry name" value="Periplasmic binding protein-like II"/>
    <property type="match status" value="1"/>
</dbReference>
<protein>
    <recommendedName>
        <fullName evidence="5">ABC transporter substrate-binding protein</fullName>
    </recommendedName>
</protein>
<gene>
    <name evidence="3" type="ORF">DL346_21815</name>
</gene>
<keyword evidence="2" id="KW-0732">Signal</keyword>
<feature type="signal peptide" evidence="2">
    <location>
        <begin position="1"/>
        <end position="27"/>
    </location>
</feature>
<accession>A0A328U3W5</accession>
<dbReference type="OrthoDB" id="54751at2"/>
<dbReference type="Proteomes" id="UP000249260">
    <property type="component" value="Unassembled WGS sequence"/>
</dbReference>
<comment type="caution">
    <text evidence="3">The sequence shown here is derived from an EMBL/GenBank/DDBJ whole genome shotgun (WGS) entry which is preliminary data.</text>
</comment>
<dbReference type="PANTHER" id="PTHR43649">
    <property type="entry name" value="ARABINOSE-BINDING PROTEIN-RELATED"/>
    <property type="match status" value="1"/>
</dbReference>
<evidence type="ECO:0000256" key="1">
    <source>
        <dbReference type="SAM" id="MobiDB-lite"/>
    </source>
</evidence>
<name>A0A328U3W5_9BACL</name>
<evidence type="ECO:0000313" key="3">
    <source>
        <dbReference type="EMBL" id="RAP74684.1"/>
    </source>
</evidence>
<evidence type="ECO:0008006" key="5">
    <source>
        <dbReference type="Google" id="ProtNLM"/>
    </source>
</evidence>
<dbReference type="EMBL" id="QLUW01000004">
    <property type="protein sequence ID" value="RAP74684.1"/>
    <property type="molecule type" value="Genomic_DNA"/>
</dbReference>
<dbReference type="AlphaFoldDB" id="A0A328U3W5"/>
<dbReference type="Gene3D" id="3.40.190.10">
    <property type="entry name" value="Periplasmic binding protein-like II"/>
    <property type="match status" value="2"/>
</dbReference>
<feature type="compositionally biased region" description="Polar residues" evidence="1">
    <location>
        <begin position="27"/>
        <end position="38"/>
    </location>
</feature>
<organism evidence="3 4">
    <name type="scientific">Paenibacillus montanisoli</name>
    <dbReference type="NCBI Taxonomy" id="2081970"/>
    <lineage>
        <taxon>Bacteria</taxon>
        <taxon>Bacillati</taxon>
        <taxon>Bacillota</taxon>
        <taxon>Bacilli</taxon>
        <taxon>Bacillales</taxon>
        <taxon>Paenibacillaceae</taxon>
        <taxon>Paenibacillus</taxon>
    </lineage>
</organism>
<feature type="region of interest" description="Disordered" evidence="1">
    <location>
        <begin position="27"/>
        <end position="49"/>
    </location>
</feature>
<dbReference type="RefSeq" id="WP_112884472.1">
    <property type="nucleotide sequence ID" value="NZ_QLUW01000004.1"/>
</dbReference>
<feature type="chain" id="PRO_5016467075" description="ABC transporter substrate-binding protein" evidence="2">
    <location>
        <begin position="28"/>
        <end position="526"/>
    </location>
</feature>
<sequence length="526" mass="59573">MVRSKWRRMLTQAVLLGAVSLMGTACASTASAPPQGNRTAMGHEGESNPAAPTELTVFIDMPWFWVDSFEGPIPEELTRRTGIKLKVIKSKDDNELPAMIAAGNIPDLIYSDRLSERLASPQISYAWDELISKYAPDLEVSEQEKQLNRTSDGHYYTIRNYFLTAADMQSPYAVAGPGTTAMVVRADLMEQLGNPPLKSLRELESLLLKVKKTYPNMTPLLLDEVNQWSEFFKGRFGMDGAVYEDDGQLLSQLRNPQMLAYYRYLNRLYREGLIKPENFTYSYEQYLKERNSGNAFAFIRNVYEANAANDAYKAAGLKARARLVTSPLSESFARVNETIGWAGTYITKTSKHPEAAIKLMRFLRSEEGQRLTVWGIEGVHWNLSPKGYPVFKEPFLREKNENYDKWVQTYGAAAWSFGAHGSVENLATFDEGQPDLMKVLRMEKEHTVYKPLLYFASPPAGTEEADIAGKVKDLIESEQTNIILAESEAACTVQYELMVRNAEQLGLRKLEVWMTRKYKEMAQNSR</sequence>
<dbReference type="PROSITE" id="PS51257">
    <property type="entry name" value="PROKAR_LIPOPROTEIN"/>
    <property type="match status" value="1"/>
</dbReference>